<comment type="caution">
    <text evidence="1">The sequence shown here is derived from an EMBL/GenBank/DDBJ whole genome shotgun (WGS) entry which is preliminary data.</text>
</comment>
<evidence type="ECO:0000313" key="2">
    <source>
        <dbReference type="Proteomes" id="UP000674143"/>
    </source>
</evidence>
<evidence type="ECO:0000313" key="1">
    <source>
        <dbReference type="EMBL" id="KAG5477910.1"/>
    </source>
</evidence>
<dbReference type="EMBL" id="JAFHLR010000024">
    <property type="protein sequence ID" value="KAG5477910.1"/>
    <property type="molecule type" value="Genomic_DNA"/>
</dbReference>
<sequence>MASKLAKGAVPTEAAPPIRLVGVLRGKGGHRHIGQAASARLGIHLGMRADDEQKHSLYHSFCFPRVGCLCSFSTLLYRCVYAAQLTACTSRRESRSALIQRLRAIVNSSFVLGAPKSSQARA</sequence>
<gene>
    <name evidence="1" type="ORF">LSCM4_05302</name>
</gene>
<organism evidence="1 2">
    <name type="scientific">Leishmania orientalis</name>
    <dbReference type="NCBI Taxonomy" id="2249476"/>
    <lineage>
        <taxon>Eukaryota</taxon>
        <taxon>Discoba</taxon>
        <taxon>Euglenozoa</taxon>
        <taxon>Kinetoplastea</taxon>
        <taxon>Metakinetoplastina</taxon>
        <taxon>Trypanosomatida</taxon>
        <taxon>Trypanosomatidae</taxon>
        <taxon>Leishmaniinae</taxon>
        <taxon>Leishmania</taxon>
    </lineage>
</organism>
<dbReference type="Proteomes" id="UP000674143">
    <property type="component" value="Unassembled WGS sequence"/>
</dbReference>
<dbReference type="KEGG" id="loi:92361183"/>
<protein>
    <submittedName>
        <fullName evidence="1">Uncharacterized protein</fullName>
    </submittedName>
</protein>
<dbReference type="RefSeq" id="XP_067062817.1">
    <property type="nucleotide sequence ID" value="XM_067207249.1"/>
</dbReference>
<name>A0A836HJD2_9TRYP</name>
<dbReference type="AlphaFoldDB" id="A0A836HJD2"/>
<dbReference type="GeneID" id="92361183"/>
<proteinExistence type="predicted"/>
<accession>A0A836HJD2</accession>
<reference evidence="2" key="2">
    <citation type="journal article" date="2021" name="Sci. Data">
        <title>Chromosome-scale genome sequencing, assembly and annotation of six genomes from subfamily Leishmaniinae.</title>
        <authorList>
            <person name="Almutairi H."/>
            <person name="Urbaniak M.D."/>
            <person name="Bates M.D."/>
            <person name="Jariyapan N."/>
            <person name="Kwakye-Nuako G."/>
            <person name="Thomaz Soccol V."/>
            <person name="Al-Salem W.S."/>
            <person name="Dillon R.J."/>
            <person name="Bates P.A."/>
            <person name="Gatherer D."/>
        </authorList>
    </citation>
    <scope>NUCLEOTIDE SEQUENCE [LARGE SCALE GENOMIC DNA]</scope>
</reference>
<reference evidence="2" key="1">
    <citation type="journal article" date="2021" name="Microbiol. Resour. Announc.">
        <title>LGAAP: Leishmaniinae Genome Assembly and Annotation Pipeline.</title>
        <authorList>
            <person name="Almutairi H."/>
            <person name="Urbaniak M.D."/>
            <person name="Bates M.D."/>
            <person name="Jariyapan N."/>
            <person name="Kwakye-Nuako G."/>
            <person name="Thomaz-Soccol V."/>
            <person name="Al-Salem W.S."/>
            <person name="Dillon R.J."/>
            <person name="Bates P.A."/>
            <person name="Gatherer D."/>
        </authorList>
    </citation>
    <scope>NUCLEOTIDE SEQUENCE [LARGE SCALE GENOMIC DNA]</scope>
</reference>
<keyword evidence="2" id="KW-1185">Reference proteome</keyword>